<dbReference type="HAMAP" id="MF_00366">
    <property type="entry name" value="RNApol_bact_RpoZ"/>
    <property type="match status" value="1"/>
</dbReference>
<evidence type="ECO:0000313" key="12">
    <source>
        <dbReference type="EMBL" id="AUD79813.1"/>
    </source>
</evidence>
<evidence type="ECO:0000256" key="1">
    <source>
        <dbReference type="ARBA" id="ARBA00006711"/>
    </source>
</evidence>
<evidence type="ECO:0000256" key="7">
    <source>
        <dbReference type="ARBA" id="ARBA00023163"/>
    </source>
</evidence>
<dbReference type="GO" id="GO:0000428">
    <property type="term" value="C:DNA-directed RNA polymerase complex"/>
    <property type="evidence" value="ECO:0007669"/>
    <property type="project" value="UniProtKB-KW"/>
</dbReference>
<keyword evidence="5 11" id="KW-0808">Transferase</keyword>
<dbReference type="EMBL" id="CP025120">
    <property type="protein sequence ID" value="AUD79813.1"/>
    <property type="molecule type" value="Genomic_DNA"/>
</dbReference>
<evidence type="ECO:0000256" key="2">
    <source>
        <dbReference type="ARBA" id="ARBA00012418"/>
    </source>
</evidence>
<dbReference type="GO" id="GO:0006351">
    <property type="term" value="P:DNA-templated transcription"/>
    <property type="evidence" value="ECO:0007669"/>
    <property type="project" value="UniProtKB-UniRule"/>
</dbReference>
<keyword evidence="6 11" id="KW-0548">Nucleotidyltransferase</keyword>
<dbReference type="PANTHER" id="PTHR34476">
    <property type="entry name" value="DNA-DIRECTED RNA POLYMERASE SUBUNIT OMEGA"/>
    <property type="match status" value="1"/>
</dbReference>
<keyword evidence="13" id="KW-1185">Reference proteome</keyword>
<dbReference type="OrthoDB" id="9796300at2"/>
<comment type="similarity">
    <text evidence="1 11">Belongs to the RNA polymerase subunit omega family.</text>
</comment>
<sequence length="82" mass="9346">MARVTVQDAVEKVGNRFDLIMLAAKRARQIATGGHDPKVDWDNDKPTVVALREIEESLTTRETVEADERAAKREREQRPVLF</sequence>
<evidence type="ECO:0000256" key="10">
    <source>
        <dbReference type="ARBA" id="ARBA00048552"/>
    </source>
</evidence>
<dbReference type="RefSeq" id="WP_106647605.1">
    <property type="nucleotide sequence ID" value="NZ_BMGO01000001.1"/>
</dbReference>
<evidence type="ECO:0000313" key="13">
    <source>
        <dbReference type="Proteomes" id="UP000232693"/>
    </source>
</evidence>
<evidence type="ECO:0000256" key="6">
    <source>
        <dbReference type="ARBA" id="ARBA00022695"/>
    </source>
</evidence>
<dbReference type="GO" id="GO:0003899">
    <property type="term" value="F:DNA-directed RNA polymerase activity"/>
    <property type="evidence" value="ECO:0007669"/>
    <property type="project" value="UniProtKB-UniRule"/>
</dbReference>
<dbReference type="InterPro" id="IPR036161">
    <property type="entry name" value="RPB6/omega-like_sf"/>
</dbReference>
<comment type="catalytic activity">
    <reaction evidence="10 11">
        <text>RNA(n) + a ribonucleoside 5'-triphosphate = RNA(n+1) + diphosphate</text>
        <dbReference type="Rhea" id="RHEA:21248"/>
        <dbReference type="Rhea" id="RHEA-COMP:14527"/>
        <dbReference type="Rhea" id="RHEA-COMP:17342"/>
        <dbReference type="ChEBI" id="CHEBI:33019"/>
        <dbReference type="ChEBI" id="CHEBI:61557"/>
        <dbReference type="ChEBI" id="CHEBI:140395"/>
        <dbReference type="EC" id="2.7.7.6"/>
    </reaction>
</comment>
<evidence type="ECO:0000256" key="4">
    <source>
        <dbReference type="ARBA" id="ARBA00022478"/>
    </source>
</evidence>
<dbReference type="Pfam" id="PF01192">
    <property type="entry name" value="RNA_pol_Rpb6"/>
    <property type="match status" value="1"/>
</dbReference>
<dbReference type="KEGG" id="kpd:CW740_11370"/>
<evidence type="ECO:0000256" key="9">
    <source>
        <dbReference type="ARBA" id="ARBA00030998"/>
    </source>
</evidence>
<dbReference type="PANTHER" id="PTHR34476:SF1">
    <property type="entry name" value="DNA-DIRECTED RNA POLYMERASE SUBUNIT OMEGA"/>
    <property type="match status" value="1"/>
</dbReference>
<dbReference type="AlphaFoldDB" id="A0A2K9ATS3"/>
<evidence type="ECO:0000256" key="8">
    <source>
        <dbReference type="ARBA" id="ARBA00029924"/>
    </source>
</evidence>
<keyword evidence="4 11" id="KW-0240">DNA-directed RNA polymerase</keyword>
<evidence type="ECO:0000256" key="11">
    <source>
        <dbReference type="HAMAP-Rule" id="MF_00366"/>
    </source>
</evidence>
<accession>A0A2K9ATS3</accession>
<dbReference type="SMART" id="SM01409">
    <property type="entry name" value="RNA_pol_Rpb6"/>
    <property type="match status" value="1"/>
</dbReference>
<proteinExistence type="inferred from homology"/>
<dbReference type="Proteomes" id="UP000232693">
    <property type="component" value="Chromosome"/>
</dbReference>
<dbReference type="InterPro" id="IPR006110">
    <property type="entry name" value="Pol_omega/Rpo6/RPB6"/>
</dbReference>
<comment type="function">
    <text evidence="11">Promotes RNA polymerase assembly. Latches the N- and C-terminal regions of the beta' subunit thereby facilitating its interaction with the beta and alpha subunits.</text>
</comment>
<evidence type="ECO:0000256" key="5">
    <source>
        <dbReference type="ARBA" id="ARBA00022679"/>
    </source>
</evidence>
<dbReference type="NCBIfam" id="TIGR00690">
    <property type="entry name" value="rpoZ"/>
    <property type="match status" value="1"/>
</dbReference>
<dbReference type="EC" id="2.7.7.6" evidence="2 11"/>
<dbReference type="InterPro" id="IPR003716">
    <property type="entry name" value="DNA-dir_RNA_pol_omega"/>
</dbReference>
<organism evidence="12 13">
    <name type="scientific">Kangiella profundi</name>
    <dbReference type="NCBI Taxonomy" id="1561924"/>
    <lineage>
        <taxon>Bacteria</taxon>
        <taxon>Pseudomonadati</taxon>
        <taxon>Pseudomonadota</taxon>
        <taxon>Gammaproteobacteria</taxon>
        <taxon>Kangiellales</taxon>
        <taxon>Kangiellaceae</taxon>
        <taxon>Kangiella</taxon>
    </lineage>
</organism>
<dbReference type="GO" id="GO:0003677">
    <property type="term" value="F:DNA binding"/>
    <property type="evidence" value="ECO:0007669"/>
    <property type="project" value="UniProtKB-UniRule"/>
</dbReference>
<evidence type="ECO:0000256" key="3">
    <source>
        <dbReference type="ARBA" id="ARBA00013725"/>
    </source>
</evidence>
<dbReference type="Gene3D" id="3.90.940.10">
    <property type="match status" value="1"/>
</dbReference>
<comment type="subunit">
    <text evidence="11">The RNAP catalytic core consists of 2 alpha, 1 beta, 1 beta' and 1 omega subunit. When a sigma factor is associated with the core the holoenzyme is formed, which can initiate transcription.</text>
</comment>
<dbReference type="SUPFAM" id="SSF63562">
    <property type="entry name" value="RPB6/omega subunit-like"/>
    <property type="match status" value="1"/>
</dbReference>
<protein>
    <recommendedName>
        <fullName evidence="3 11">DNA-directed RNA polymerase subunit omega</fullName>
        <shortName evidence="11">RNAP omega subunit</shortName>
        <ecNumber evidence="2 11">2.7.7.6</ecNumber>
    </recommendedName>
    <alternativeName>
        <fullName evidence="9 11">RNA polymerase omega subunit</fullName>
    </alternativeName>
    <alternativeName>
        <fullName evidence="8 11">Transcriptase subunit omega</fullName>
    </alternativeName>
</protein>
<gene>
    <name evidence="11" type="primary">rpoZ</name>
    <name evidence="12" type="ORF">CW740_11370</name>
</gene>
<reference evidence="12 13" key="1">
    <citation type="submission" date="2017-12" db="EMBL/GenBank/DDBJ databases">
        <title>Kangiella profundi FT102 completed genome.</title>
        <authorList>
            <person name="Xu J."/>
            <person name="Wang J."/>
            <person name="Lu Y."/>
        </authorList>
    </citation>
    <scope>NUCLEOTIDE SEQUENCE [LARGE SCALE GENOMIC DNA]</scope>
    <source>
        <strain evidence="12 13">FT102</strain>
    </source>
</reference>
<keyword evidence="7 11" id="KW-0804">Transcription</keyword>
<name>A0A2K9ATS3_9GAMM</name>